<dbReference type="PANTHER" id="PTHR43122:SF1">
    <property type="entry name" value="IRON-SULFUR-BINDING PROTEIN"/>
    <property type="match status" value="1"/>
</dbReference>
<gene>
    <name evidence="2" type="ORF">SDC9_62229</name>
</gene>
<dbReference type="EMBL" id="VSSQ01002511">
    <property type="protein sequence ID" value="MPM15855.1"/>
    <property type="molecule type" value="Genomic_DNA"/>
</dbReference>
<dbReference type="PROSITE" id="PS51379">
    <property type="entry name" value="4FE4S_FER_2"/>
    <property type="match status" value="2"/>
</dbReference>
<dbReference type="Gene3D" id="3.30.70.20">
    <property type="match status" value="1"/>
</dbReference>
<dbReference type="InterPro" id="IPR017896">
    <property type="entry name" value="4Fe4S_Fe-S-bd"/>
</dbReference>
<proteinExistence type="predicted"/>
<feature type="domain" description="4Fe-4S ferredoxin-type" evidence="1">
    <location>
        <begin position="196"/>
        <end position="224"/>
    </location>
</feature>
<dbReference type="SUPFAM" id="SSF52218">
    <property type="entry name" value="Flavoproteins"/>
    <property type="match status" value="1"/>
</dbReference>
<sequence length="275" mass="30219">MSDTEKKTVWAACFSPTGTTKKIVNALSDQIAKTFDWEQKNFDFTLLDARTGSPSFTSNDVVVLGMPVYAGRVPNLMGSYLRSLVGGGALAVPVVLYGNRAYEDSLIELRDILEEDGFCTIAGGAFIGEHSFSHILGAGRPDAADMEIAAQFGAEICGKLRRDTQEHPVSVPGCTPYRNYHQPADQQGNRLVFLKDKPKTNEDCNKCGLCIKLCPLGSIDKDDPSLVSGPCMKCGACVKGCPKKAKYYDSVPFLRHKQDLEELYTNPRKEPEYYL</sequence>
<feature type="domain" description="4Fe-4S ferredoxin-type" evidence="1">
    <location>
        <begin position="231"/>
        <end position="251"/>
    </location>
</feature>
<reference evidence="2" key="1">
    <citation type="submission" date="2019-08" db="EMBL/GenBank/DDBJ databases">
        <authorList>
            <person name="Kucharzyk K."/>
            <person name="Murdoch R.W."/>
            <person name="Higgins S."/>
            <person name="Loffler F."/>
        </authorList>
    </citation>
    <scope>NUCLEOTIDE SEQUENCE</scope>
</reference>
<dbReference type="PANTHER" id="PTHR43122">
    <property type="entry name" value="FERREDOXIN SUBUNIT OF PYRUVATE:FLAVODOXIN OXIDOREDUCTASE-RELATED"/>
    <property type="match status" value="1"/>
</dbReference>
<accession>A0A644XI30</accession>
<dbReference type="InterPro" id="IPR017900">
    <property type="entry name" value="4Fe4S_Fe_S_CS"/>
</dbReference>
<name>A0A644XI30_9ZZZZ</name>
<comment type="caution">
    <text evidence="2">The sequence shown here is derived from an EMBL/GenBank/DDBJ whole genome shotgun (WGS) entry which is preliminary data.</text>
</comment>
<organism evidence="2">
    <name type="scientific">bioreactor metagenome</name>
    <dbReference type="NCBI Taxonomy" id="1076179"/>
    <lineage>
        <taxon>unclassified sequences</taxon>
        <taxon>metagenomes</taxon>
        <taxon>ecological metagenomes</taxon>
    </lineage>
</organism>
<evidence type="ECO:0000259" key="1">
    <source>
        <dbReference type="PROSITE" id="PS51379"/>
    </source>
</evidence>
<dbReference type="PROSITE" id="PS00198">
    <property type="entry name" value="4FE4S_FER_1"/>
    <property type="match status" value="1"/>
</dbReference>
<dbReference type="Pfam" id="PF12800">
    <property type="entry name" value="Fer4_4"/>
    <property type="match status" value="2"/>
</dbReference>
<dbReference type="SUPFAM" id="SSF54862">
    <property type="entry name" value="4Fe-4S ferredoxins"/>
    <property type="match status" value="1"/>
</dbReference>
<dbReference type="InterPro" id="IPR029039">
    <property type="entry name" value="Flavoprotein-like_sf"/>
</dbReference>
<dbReference type="AlphaFoldDB" id="A0A644XI30"/>
<evidence type="ECO:0000313" key="2">
    <source>
        <dbReference type="EMBL" id="MPM15855.1"/>
    </source>
</evidence>
<dbReference type="Gene3D" id="3.40.50.360">
    <property type="match status" value="1"/>
</dbReference>
<protein>
    <recommendedName>
        <fullName evidence="1">4Fe-4S ferredoxin-type domain-containing protein</fullName>
    </recommendedName>
</protein>